<accession>A0A7T1TCI7</accession>
<dbReference type="EMBL" id="CP048882">
    <property type="protein sequence ID" value="QPP10461.1"/>
    <property type="molecule type" value="Genomic_DNA"/>
</dbReference>
<sequence>MLAEIRDDRTRFDTARDLKAYAGSTPITRECGKSRRVCHRRIKNSRLAETGRRWAFAGPTASPGSLRAAVQRTTNLRGHRRISRTVPQSPEPGRPRQAG</sequence>
<dbReference type="InterPro" id="IPR003346">
    <property type="entry name" value="Transposase_20"/>
</dbReference>
<evidence type="ECO:0000256" key="1">
    <source>
        <dbReference type="SAM" id="MobiDB-lite"/>
    </source>
</evidence>
<evidence type="ECO:0000313" key="4">
    <source>
        <dbReference type="Proteomes" id="UP000595046"/>
    </source>
</evidence>
<proteinExistence type="predicted"/>
<gene>
    <name evidence="3" type="ORF">G4Z16_06220</name>
</gene>
<dbReference type="AlphaFoldDB" id="A0A7T1TCI7"/>
<dbReference type="KEGG" id="sbat:G4Z16_06220"/>
<dbReference type="Proteomes" id="UP000595046">
    <property type="component" value="Chromosome"/>
</dbReference>
<evidence type="ECO:0000259" key="2">
    <source>
        <dbReference type="Pfam" id="PF02371"/>
    </source>
</evidence>
<keyword evidence="4" id="KW-1185">Reference proteome</keyword>
<protein>
    <submittedName>
        <fullName evidence="3">IS110 family transposase</fullName>
    </submittedName>
</protein>
<dbReference type="GO" id="GO:0003677">
    <property type="term" value="F:DNA binding"/>
    <property type="evidence" value="ECO:0007669"/>
    <property type="project" value="InterPro"/>
</dbReference>
<reference evidence="4" key="1">
    <citation type="submission" date="2020-02" db="EMBL/GenBank/DDBJ databases">
        <title>Streptomyces sp. ASO4wet.</title>
        <authorList>
            <person name="Risdian C."/>
            <person name="Landwehr W."/>
            <person name="Schupp P."/>
            <person name="Wink J."/>
        </authorList>
    </citation>
    <scope>NUCLEOTIDE SEQUENCE [LARGE SCALE GENOMIC DNA]</scope>
    <source>
        <strain evidence="4">ASO4wet</strain>
    </source>
</reference>
<evidence type="ECO:0000313" key="3">
    <source>
        <dbReference type="EMBL" id="QPP10461.1"/>
    </source>
</evidence>
<dbReference type="GO" id="GO:0006313">
    <property type="term" value="P:DNA transposition"/>
    <property type="evidence" value="ECO:0007669"/>
    <property type="project" value="InterPro"/>
</dbReference>
<dbReference type="Pfam" id="PF02371">
    <property type="entry name" value="Transposase_20"/>
    <property type="match status" value="1"/>
</dbReference>
<feature type="domain" description="Transposase IS116/IS110/IS902 C-terminal" evidence="2">
    <location>
        <begin position="1"/>
        <end position="46"/>
    </location>
</feature>
<name>A0A7T1TCI7_9ACTN</name>
<feature type="region of interest" description="Disordered" evidence="1">
    <location>
        <begin position="76"/>
        <end position="99"/>
    </location>
</feature>
<dbReference type="GO" id="GO:0004803">
    <property type="term" value="F:transposase activity"/>
    <property type="evidence" value="ECO:0007669"/>
    <property type="project" value="InterPro"/>
</dbReference>
<organism evidence="3 4">
    <name type="scientific">Streptomyces bathyalis</name>
    <dbReference type="NCBI Taxonomy" id="2710756"/>
    <lineage>
        <taxon>Bacteria</taxon>
        <taxon>Bacillati</taxon>
        <taxon>Actinomycetota</taxon>
        <taxon>Actinomycetes</taxon>
        <taxon>Kitasatosporales</taxon>
        <taxon>Streptomycetaceae</taxon>
        <taxon>Streptomyces</taxon>
    </lineage>
</organism>